<sequence>MSPNSSSSHIIPVILSGGSGSRLWPVSRSSFPKQFWPLLGDRTLLQDTARRGADLQLAAPIVVCNQEHRFVIAEQLREVGINDARIVLEPVGRNSAAAIAAAALLVAETDPSAILWVMAADAAISRPENLPSALSTAVAAANKGYIVTFGMTPSKAETGYGYIELGQEFSDLPGVYAVSSFVEKPNHARAAEMRDSGRHLWNSGMFVFAAKTMLDELKRYEPTILQAVGHAVANRTADADFQRLDSVSFATSPDISIDYAIAERTQHAAVVPADFGWSDIGSWDALWELSPKDADGNATKGDVFLDRSRNCYVRSDGIVAAVAGMDDAIVVVTQDAVLVAHRDRAQDVKHLVARLSEAGRKEAVSHNRNYRPWGFYESLIQGSRFQVKRIVVEVGQKLSLQKHFHRAEHWVVVEGTALVTRDAEKIMVRENESIYLPLGAVHRLENPGRIPLTLIEVQSGPYLGEDDIVRIEDDYSRN</sequence>
<name>A0A7W4J9R4_9PROT</name>
<reference evidence="12 13" key="1">
    <citation type="submission" date="2020-04" db="EMBL/GenBank/DDBJ databases">
        <title>Description of novel Gluconacetobacter.</title>
        <authorList>
            <person name="Sombolestani A."/>
        </authorList>
    </citation>
    <scope>NUCLEOTIDE SEQUENCE [LARGE SCALE GENOMIC DNA]</scope>
    <source>
        <strain evidence="12 13">LMG 21312</strain>
    </source>
</reference>
<dbReference type="InterPro" id="IPR005835">
    <property type="entry name" value="NTP_transferase_dom"/>
</dbReference>
<dbReference type="InterPro" id="IPR054566">
    <property type="entry name" value="ManC/GMP-like_b-helix"/>
</dbReference>
<dbReference type="GO" id="GO:0009298">
    <property type="term" value="P:GDP-mannose biosynthetic process"/>
    <property type="evidence" value="ECO:0007669"/>
    <property type="project" value="TreeGrafter"/>
</dbReference>
<dbReference type="SUPFAM" id="SSF51182">
    <property type="entry name" value="RmlC-like cupins"/>
    <property type="match status" value="1"/>
</dbReference>
<evidence type="ECO:0000259" key="9">
    <source>
        <dbReference type="Pfam" id="PF00483"/>
    </source>
</evidence>
<dbReference type="Pfam" id="PF01050">
    <property type="entry name" value="MannoseP_isomer"/>
    <property type="match status" value="1"/>
</dbReference>
<comment type="catalytic activity">
    <reaction evidence="7">
        <text>alpha-D-mannose 1-phosphate + GTP + H(+) = GDP-alpha-D-mannose + diphosphate</text>
        <dbReference type="Rhea" id="RHEA:15229"/>
        <dbReference type="ChEBI" id="CHEBI:15378"/>
        <dbReference type="ChEBI" id="CHEBI:33019"/>
        <dbReference type="ChEBI" id="CHEBI:37565"/>
        <dbReference type="ChEBI" id="CHEBI:57527"/>
        <dbReference type="ChEBI" id="CHEBI:58409"/>
        <dbReference type="EC" id="2.7.7.13"/>
    </reaction>
</comment>
<evidence type="ECO:0000313" key="13">
    <source>
        <dbReference type="Proteomes" id="UP000561066"/>
    </source>
</evidence>
<evidence type="ECO:0000259" key="10">
    <source>
        <dbReference type="Pfam" id="PF01050"/>
    </source>
</evidence>
<keyword evidence="6" id="KW-0342">GTP-binding</keyword>
<keyword evidence="3 12" id="KW-0808">Transferase</keyword>
<dbReference type="RefSeq" id="WP_182944512.1">
    <property type="nucleotide sequence ID" value="NZ_JABEQH010000022.1"/>
</dbReference>
<dbReference type="InterPro" id="IPR006375">
    <property type="entry name" value="Man1P_GuaTrfase/Man6P_Isoase"/>
</dbReference>
<evidence type="ECO:0000256" key="1">
    <source>
        <dbReference type="ARBA" id="ARBA00006115"/>
    </source>
</evidence>
<feature type="domain" description="Nucleotidyl transferase" evidence="9">
    <location>
        <begin position="12"/>
        <end position="294"/>
    </location>
</feature>
<dbReference type="InterPro" id="IPR049577">
    <property type="entry name" value="GMPP_N"/>
</dbReference>
<evidence type="ECO:0000256" key="2">
    <source>
        <dbReference type="ARBA" id="ARBA00012387"/>
    </source>
</evidence>
<evidence type="ECO:0000259" key="11">
    <source>
        <dbReference type="Pfam" id="PF22640"/>
    </source>
</evidence>
<evidence type="ECO:0000256" key="5">
    <source>
        <dbReference type="ARBA" id="ARBA00022741"/>
    </source>
</evidence>
<dbReference type="EC" id="2.7.7.13" evidence="2"/>
<dbReference type="InterPro" id="IPR011051">
    <property type="entry name" value="RmlC_Cupin_sf"/>
</dbReference>
<proteinExistence type="inferred from homology"/>
<organism evidence="12 13">
    <name type="scientific">Gluconacetobacter johannae</name>
    <dbReference type="NCBI Taxonomy" id="112140"/>
    <lineage>
        <taxon>Bacteria</taxon>
        <taxon>Pseudomonadati</taxon>
        <taxon>Pseudomonadota</taxon>
        <taxon>Alphaproteobacteria</taxon>
        <taxon>Acetobacterales</taxon>
        <taxon>Acetobacteraceae</taxon>
        <taxon>Gluconacetobacter</taxon>
    </lineage>
</organism>
<dbReference type="FunFam" id="2.60.120.10:FF:000032">
    <property type="entry name" value="Mannose-1-phosphate guanylyltransferase/mannose-6-phosphate isomerase"/>
    <property type="match status" value="1"/>
</dbReference>
<keyword evidence="13" id="KW-1185">Reference proteome</keyword>
<dbReference type="Pfam" id="PF00483">
    <property type="entry name" value="NTP_transferase"/>
    <property type="match status" value="1"/>
</dbReference>
<dbReference type="GO" id="GO:0016853">
    <property type="term" value="F:isomerase activity"/>
    <property type="evidence" value="ECO:0007669"/>
    <property type="project" value="UniProtKB-KW"/>
</dbReference>
<keyword evidence="5" id="KW-0547">Nucleotide-binding</keyword>
<dbReference type="Pfam" id="PF22640">
    <property type="entry name" value="ManC_GMP_beta-helix"/>
    <property type="match status" value="1"/>
</dbReference>
<accession>A0A7W4J9R4</accession>
<dbReference type="Proteomes" id="UP000561066">
    <property type="component" value="Unassembled WGS sequence"/>
</dbReference>
<evidence type="ECO:0000256" key="7">
    <source>
        <dbReference type="ARBA" id="ARBA00047343"/>
    </source>
</evidence>
<dbReference type="Gene3D" id="3.90.550.10">
    <property type="entry name" value="Spore Coat Polysaccharide Biosynthesis Protein SpsA, Chain A"/>
    <property type="match status" value="1"/>
</dbReference>
<dbReference type="Gene3D" id="2.60.120.10">
    <property type="entry name" value="Jelly Rolls"/>
    <property type="match status" value="1"/>
</dbReference>
<dbReference type="AlphaFoldDB" id="A0A7W4J9R4"/>
<gene>
    <name evidence="12" type="ORF">HLH21_14755</name>
</gene>
<feature type="domain" description="MannoseP isomerase/GMP-like beta-helix" evidence="11">
    <location>
        <begin position="308"/>
        <end position="355"/>
    </location>
</feature>
<evidence type="ECO:0000256" key="3">
    <source>
        <dbReference type="ARBA" id="ARBA00022679"/>
    </source>
</evidence>
<dbReference type="EMBL" id="JABEQH010000022">
    <property type="protein sequence ID" value="MBB2177169.1"/>
    <property type="molecule type" value="Genomic_DNA"/>
</dbReference>
<dbReference type="SUPFAM" id="SSF53448">
    <property type="entry name" value="Nucleotide-diphospho-sugar transferases"/>
    <property type="match status" value="1"/>
</dbReference>
<evidence type="ECO:0000256" key="4">
    <source>
        <dbReference type="ARBA" id="ARBA00022695"/>
    </source>
</evidence>
<dbReference type="CDD" id="cd02213">
    <property type="entry name" value="cupin_PMI_typeII_C"/>
    <property type="match status" value="1"/>
</dbReference>
<dbReference type="CDD" id="cd02509">
    <property type="entry name" value="GDP-M1P_Guanylyltransferase"/>
    <property type="match status" value="1"/>
</dbReference>
<dbReference type="InterPro" id="IPR001538">
    <property type="entry name" value="Man6P_isomerase-2_C"/>
</dbReference>
<dbReference type="PANTHER" id="PTHR46390">
    <property type="entry name" value="MANNOSE-1-PHOSPHATE GUANYLYLTRANSFERASE"/>
    <property type="match status" value="1"/>
</dbReference>
<evidence type="ECO:0000256" key="6">
    <source>
        <dbReference type="ARBA" id="ARBA00023134"/>
    </source>
</evidence>
<comment type="caution">
    <text evidence="12">The sequence shown here is derived from an EMBL/GenBank/DDBJ whole genome shotgun (WGS) entry which is preliminary data.</text>
</comment>
<dbReference type="InterPro" id="IPR029044">
    <property type="entry name" value="Nucleotide-diphossugar_trans"/>
</dbReference>
<dbReference type="GO" id="GO:0005525">
    <property type="term" value="F:GTP binding"/>
    <property type="evidence" value="ECO:0007669"/>
    <property type="project" value="UniProtKB-KW"/>
</dbReference>
<dbReference type="InterPro" id="IPR051161">
    <property type="entry name" value="Mannose-6P_isomerase_type2"/>
</dbReference>
<dbReference type="GO" id="GO:0000271">
    <property type="term" value="P:polysaccharide biosynthetic process"/>
    <property type="evidence" value="ECO:0007669"/>
    <property type="project" value="InterPro"/>
</dbReference>
<dbReference type="NCBIfam" id="TIGR01479">
    <property type="entry name" value="GMP_PMI"/>
    <property type="match status" value="1"/>
</dbReference>
<dbReference type="GO" id="GO:0004475">
    <property type="term" value="F:mannose-1-phosphate guanylyltransferase (GTP) activity"/>
    <property type="evidence" value="ECO:0007669"/>
    <property type="project" value="UniProtKB-EC"/>
</dbReference>
<dbReference type="FunFam" id="3.90.550.10:FF:000046">
    <property type="entry name" value="Mannose-1-phosphate guanylyltransferase (GDP)"/>
    <property type="match status" value="1"/>
</dbReference>
<dbReference type="InterPro" id="IPR014710">
    <property type="entry name" value="RmlC-like_jellyroll"/>
</dbReference>
<comment type="similarity">
    <text evidence="1 8">Belongs to the mannose-6-phosphate isomerase type 2 family.</text>
</comment>
<evidence type="ECO:0000313" key="12">
    <source>
        <dbReference type="EMBL" id="MBB2177169.1"/>
    </source>
</evidence>
<keyword evidence="12" id="KW-0413">Isomerase</keyword>
<feature type="domain" description="Mannose-6-phosphate isomerase type II C-terminal" evidence="10">
    <location>
        <begin position="359"/>
        <end position="473"/>
    </location>
</feature>
<evidence type="ECO:0000256" key="8">
    <source>
        <dbReference type="RuleBase" id="RU004190"/>
    </source>
</evidence>
<protein>
    <recommendedName>
        <fullName evidence="2">mannose-1-phosphate guanylyltransferase</fullName>
        <ecNumber evidence="2">2.7.7.13</ecNumber>
    </recommendedName>
</protein>
<keyword evidence="4 12" id="KW-0548">Nucleotidyltransferase</keyword>
<dbReference type="PANTHER" id="PTHR46390:SF1">
    <property type="entry name" value="MANNOSE-1-PHOSPHATE GUANYLYLTRANSFERASE"/>
    <property type="match status" value="1"/>
</dbReference>